<dbReference type="EMBL" id="CABEEZ010000118">
    <property type="protein sequence ID" value="VTR48950.1"/>
    <property type="molecule type" value="Genomic_DNA"/>
</dbReference>
<protein>
    <submittedName>
        <fullName evidence="2">Uncharacterized protein</fullName>
    </submittedName>
</protein>
<name>A0A4U9VNS5_SERFO</name>
<sequence length="73" mass="7990">MELGTSLGIVGGVNCAYTDRGETGRSMRGPYEVSANQRHGRSEPRPAKLLVIGFQEAAQFAHRHFPIHLRGAE</sequence>
<evidence type="ECO:0000313" key="2">
    <source>
        <dbReference type="EMBL" id="VTR48950.1"/>
    </source>
</evidence>
<feature type="region of interest" description="Disordered" evidence="1">
    <location>
        <begin position="19"/>
        <end position="42"/>
    </location>
</feature>
<proteinExistence type="predicted"/>
<reference evidence="2" key="1">
    <citation type="submission" date="2019-05" db="EMBL/GenBank/DDBJ databases">
        <authorList>
            <consortium name="Pathogen Informatics"/>
        </authorList>
    </citation>
    <scope>NUCLEOTIDE SEQUENCE [LARGE SCALE GENOMIC DNA]</scope>
    <source>
        <strain evidence="2">NCTC12965</strain>
    </source>
</reference>
<dbReference type="AlphaFoldDB" id="A0A4U9VNS5"/>
<accession>A0A4U9VNS5</accession>
<evidence type="ECO:0000256" key="1">
    <source>
        <dbReference type="SAM" id="MobiDB-lite"/>
    </source>
</evidence>
<gene>
    <name evidence="2" type="ORF">NCTC12965_05757</name>
</gene>
<organism evidence="2">
    <name type="scientific">Serratia fonticola</name>
    <dbReference type="NCBI Taxonomy" id="47917"/>
    <lineage>
        <taxon>Bacteria</taxon>
        <taxon>Pseudomonadati</taxon>
        <taxon>Pseudomonadota</taxon>
        <taxon>Gammaproteobacteria</taxon>
        <taxon>Enterobacterales</taxon>
        <taxon>Yersiniaceae</taxon>
        <taxon>Serratia</taxon>
    </lineage>
</organism>